<evidence type="ECO:0000256" key="1">
    <source>
        <dbReference type="SAM" id="MobiDB-lite"/>
    </source>
</evidence>
<feature type="region of interest" description="Disordered" evidence="1">
    <location>
        <begin position="52"/>
        <end position="90"/>
    </location>
</feature>
<sequence>MHAKRLRPIYADTDSSLRTTRRRGGKYNSIRVSARYRKHARTLIAATCSGDRGWEEGRESRPGWCGREEGSAGRAEADGRGTRQALGARLARSHMVESSLRISGLYSRNKKQLSVLGCNRT</sequence>
<name>A0A9Q8WM84_9PEZI</name>
<gene>
    <name evidence="2" type="ORF">CLUP02_13940</name>
</gene>
<dbReference type="EMBL" id="CP019479">
    <property type="protein sequence ID" value="UQC88416.1"/>
    <property type="molecule type" value="Genomic_DNA"/>
</dbReference>
<dbReference type="RefSeq" id="XP_049150021.1">
    <property type="nucleotide sequence ID" value="XM_049292875.1"/>
</dbReference>
<reference evidence="2" key="1">
    <citation type="journal article" date="2021" name="Mol. Plant Microbe Interact.">
        <title>Complete Genome Sequence of the Plant-Pathogenic Fungus Colletotrichum lupini.</title>
        <authorList>
            <person name="Baroncelli R."/>
            <person name="Pensec F."/>
            <person name="Da Lio D."/>
            <person name="Boufleur T."/>
            <person name="Vicente I."/>
            <person name="Sarrocco S."/>
            <person name="Picot A."/>
            <person name="Baraldi E."/>
            <person name="Sukno S."/>
            <person name="Thon M."/>
            <person name="Le Floch G."/>
        </authorList>
    </citation>
    <scope>NUCLEOTIDE SEQUENCE</scope>
    <source>
        <strain evidence="2">IMI 504893</strain>
    </source>
</reference>
<dbReference type="KEGG" id="clup:CLUP02_13940"/>
<evidence type="ECO:0000313" key="2">
    <source>
        <dbReference type="EMBL" id="UQC88416.1"/>
    </source>
</evidence>
<evidence type="ECO:0000313" key="3">
    <source>
        <dbReference type="Proteomes" id="UP000830671"/>
    </source>
</evidence>
<feature type="compositionally biased region" description="Basic and acidic residues" evidence="1">
    <location>
        <begin position="52"/>
        <end position="81"/>
    </location>
</feature>
<organism evidence="2 3">
    <name type="scientific">Colletotrichum lupini</name>
    <dbReference type="NCBI Taxonomy" id="145971"/>
    <lineage>
        <taxon>Eukaryota</taxon>
        <taxon>Fungi</taxon>
        <taxon>Dikarya</taxon>
        <taxon>Ascomycota</taxon>
        <taxon>Pezizomycotina</taxon>
        <taxon>Sordariomycetes</taxon>
        <taxon>Hypocreomycetidae</taxon>
        <taxon>Glomerellales</taxon>
        <taxon>Glomerellaceae</taxon>
        <taxon>Colletotrichum</taxon>
        <taxon>Colletotrichum acutatum species complex</taxon>
    </lineage>
</organism>
<accession>A0A9Q8WM84</accession>
<dbReference type="GeneID" id="73347885"/>
<keyword evidence="3" id="KW-1185">Reference proteome</keyword>
<dbReference type="AlphaFoldDB" id="A0A9Q8WM84"/>
<dbReference type="Proteomes" id="UP000830671">
    <property type="component" value="Chromosome 7"/>
</dbReference>
<feature type="region of interest" description="Disordered" evidence="1">
    <location>
        <begin position="1"/>
        <end position="23"/>
    </location>
</feature>
<protein>
    <submittedName>
        <fullName evidence="2">Uncharacterized protein</fullName>
    </submittedName>
</protein>
<proteinExistence type="predicted"/>